<protein>
    <submittedName>
        <fullName evidence="2">DUF998 domain-containing protein</fullName>
    </submittedName>
</protein>
<dbReference type="Pfam" id="PF06197">
    <property type="entry name" value="DUF998"/>
    <property type="match status" value="1"/>
</dbReference>
<feature type="transmembrane region" description="Helical" evidence="1">
    <location>
        <begin position="144"/>
        <end position="166"/>
    </location>
</feature>
<gene>
    <name evidence="2" type="ORF">EHW97_03885</name>
</gene>
<feature type="transmembrane region" description="Helical" evidence="1">
    <location>
        <begin position="45"/>
        <end position="64"/>
    </location>
</feature>
<dbReference type="EMBL" id="RQJX01000003">
    <property type="protein sequence ID" value="RQN09391.1"/>
    <property type="molecule type" value="Genomic_DNA"/>
</dbReference>
<comment type="caution">
    <text evidence="2">The sequence shown here is derived from an EMBL/GenBank/DDBJ whole genome shotgun (WGS) entry which is preliminary data.</text>
</comment>
<feature type="transmembrane region" description="Helical" evidence="1">
    <location>
        <begin position="178"/>
        <end position="195"/>
    </location>
</feature>
<accession>A0A3N6ZGX4</accession>
<evidence type="ECO:0000313" key="3">
    <source>
        <dbReference type="Proteomes" id="UP000275225"/>
    </source>
</evidence>
<sequence length="196" mass="20540">MGLTMLGAAASVGFLLVFTVDGWTRPGFSARRHPVSALALGPRGWLQTANFVVCGVLTFIAAFGLRTVSVWTALAVAAAGLALIASGIWRMDPMRGYPPGAPAHVPLSETSASHRIHDVAGMGVFGALPVAALLTAFADVDPSLRWYSVVTAVVTAILLGVFGTAWERDTPNAGAWQRLLIVAGWSWLTVLFVVAA</sequence>
<dbReference type="InterPro" id="IPR009339">
    <property type="entry name" value="DUF998"/>
</dbReference>
<reference evidence="2 3" key="1">
    <citation type="submission" date="2018-11" db="EMBL/GenBank/DDBJ databases">
        <authorList>
            <person name="Li F."/>
        </authorList>
    </citation>
    <scope>NUCLEOTIDE SEQUENCE [LARGE SCALE GENOMIC DNA]</scope>
    <source>
        <strain evidence="2 3">YS17T</strain>
    </source>
</reference>
<evidence type="ECO:0000313" key="2">
    <source>
        <dbReference type="EMBL" id="RQN09391.1"/>
    </source>
</evidence>
<dbReference type="RefSeq" id="WP_124235845.1">
    <property type="nucleotide sequence ID" value="NZ_JBHUFI010000009.1"/>
</dbReference>
<keyword evidence="1" id="KW-1133">Transmembrane helix</keyword>
<feature type="transmembrane region" description="Helical" evidence="1">
    <location>
        <begin position="6"/>
        <end position="24"/>
    </location>
</feature>
<dbReference type="Proteomes" id="UP000275225">
    <property type="component" value="Unassembled WGS sequence"/>
</dbReference>
<dbReference type="OrthoDB" id="8159487at2"/>
<keyword evidence="1" id="KW-0812">Transmembrane</keyword>
<feature type="transmembrane region" description="Helical" evidence="1">
    <location>
        <begin position="70"/>
        <end position="89"/>
    </location>
</feature>
<name>A0A3N6ZGX4_9ACTN</name>
<keyword evidence="3" id="KW-1185">Reference proteome</keyword>
<organism evidence="2 3">
    <name type="scientific">Aeromicrobium camelliae</name>
    <dbReference type="NCBI Taxonomy" id="1538144"/>
    <lineage>
        <taxon>Bacteria</taxon>
        <taxon>Bacillati</taxon>
        <taxon>Actinomycetota</taxon>
        <taxon>Actinomycetes</taxon>
        <taxon>Propionibacteriales</taxon>
        <taxon>Nocardioidaceae</taxon>
        <taxon>Aeromicrobium</taxon>
    </lineage>
</organism>
<proteinExistence type="predicted"/>
<feature type="transmembrane region" description="Helical" evidence="1">
    <location>
        <begin position="119"/>
        <end position="138"/>
    </location>
</feature>
<dbReference type="AlphaFoldDB" id="A0A3N6ZGX4"/>
<evidence type="ECO:0000256" key="1">
    <source>
        <dbReference type="SAM" id="Phobius"/>
    </source>
</evidence>
<keyword evidence="1" id="KW-0472">Membrane</keyword>